<proteinExistence type="predicted"/>
<dbReference type="AlphaFoldDB" id="A0A5K3FWE0"/>
<reference evidence="1" key="1">
    <citation type="submission" date="2019-11" db="UniProtKB">
        <authorList>
            <consortium name="WormBaseParasite"/>
        </authorList>
    </citation>
    <scope>IDENTIFICATION</scope>
</reference>
<dbReference type="WBParaSite" id="MCU_012493-RB">
    <property type="protein sequence ID" value="MCU_012493-RB"/>
    <property type="gene ID" value="MCU_012493"/>
</dbReference>
<accession>A0A5K3FWE0</accession>
<name>A0A5K3FWE0_MESCO</name>
<evidence type="ECO:0000313" key="1">
    <source>
        <dbReference type="WBParaSite" id="MCU_012493-RB"/>
    </source>
</evidence>
<protein>
    <submittedName>
        <fullName evidence="1">Thyroglobulin</fullName>
    </submittedName>
</protein>
<organism evidence="1">
    <name type="scientific">Mesocestoides corti</name>
    <name type="common">Flatworm</name>
    <dbReference type="NCBI Taxonomy" id="53468"/>
    <lineage>
        <taxon>Eukaryota</taxon>
        <taxon>Metazoa</taxon>
        <taxon>Spiralia</taxon>
        <taxon>Lophotrochozoa</taxon>
        <taxon>Platyhelminthes</taxon>
        <taxon>Cestoda</taxon>
        <taxon>Eucestoda</taxon>
        <taxon>Cyclophyllidea</taxon>
        <taxon>Mesocestoididae</taxon>
        <taxon>Mesocestoides</taxon>
    </lineage>
</organism>
<sequence>MGTNRVSFFCRCPVNFKQELSFFTHIALFSIELVSQS</sequence>